<comment type="similarity">
    <text evidence="4 10">Belongs to the glycosyl hydrolase 13 family. GlgB subfamily.</text>
</comment>
<evidence type="ECO:0000256" key="6">
    <source>
        <dbReference type="ARBA" id="ARBA00022676"/>
    </source>
</evidence>
<keyword evidence="6 10" id="KW-0328">Glycosyltransferase</keyword>
<dbReference type="Pfam" id="PF22019">
    <property type="entry name" value="GlgB_N"/>
    <property type="match status" value="1"/>
</dbReference>
<dbReference type="InterPro" id="IPR006407">
    <property type="entry name" value="GlgB"/>
</dbReference>
<keyword evidence="13" id="KW-1185">Reference proteome</keyword>
<evidence type="ECO:0000256" key="5">
    <source>
        <dbReference type="ARBA" id="ARBA00022600"/>
    </source>
</evidence>
<dbReference type="InterPro" id="IPR004193">
    <property type="entry name" value="Glyco_hydro_13_N"/>
</dbReference>
<dbReference type="Pfam" id="PF02922">
    <property type="entry name" value="CBM_48"/>
    <property type="match status" value="1"/>
</dbReference>
<dbReference type="Proteomes" id="UP001371218">
    <property type="component" value="Unassembled WGS sequence"/>
</dbReference>
<dbReference type="InterPro" id="IPR013783">
    <property type="entry name" value="Ig-like_fold"/>
</dbReference>
<evidence type="ECO:0000256" key="3">
    <source>
        <dbReference type="ARBA" id="ARBA00004964"/>
    </source>
</evidence>
<dbReference type="NCBIfam" id="NF003811">
    <property type="entry name" value="PRK05402.1"/>
    <property type="match status" value="1"/>
</dbReference>
<dbReference type="EC" id="2.4.1.18" evidence="10"/>
<dbReference type="InterPro" id="IPR017853">
    <property type="entry name" value="GH"/>
</dbReference>
<comment type="subunit">
    <text evidence="10">Monomer.</text>
</comment>
<name>A0ABU9BNR6_9BURK</name>
<keyword evidence="8 10" id="KW-0320">Glycogen biosynthesis</keyword>
<keyword evidence="5 10" id="KW-0321">Glycogen metabolism</keyword>
<dbReference type="InterPro" id="IPR006047">
    <property type="entry name" value="GH13_cat_dom"/>
</dbReference>
<dbReference type="NCBIfam" id="NF008967">
    <property type="entry name" value="PRK12313.1"/>
    <property type="match status" value="1"/>
</dbReference>
<comment type="function">
    <text evidence="2 10">Catalyzes the formation of the alpha-1,6-glucosidic linkages in glycogen by scission of a 1,4-alpha-linked oligosaccharide from growing alpha-1,4-glucan chains and the subsequent attachment of the oligosaccharide to the alpha-1,6 position.</text>
</comment>
<dbReference type="SMART" id="SM00642">
    <property type="entry name" value="Aamy"/>
    <property type="match status" value="1"/>
</dbReference>
<dbReference type="PIRSF" id="PIRSF000463">
    <property type="entry name" value="GlgB"/>
    <property type="match status" value="1"/>
</dbReference>
<keyword evidence="7 10" id="KW-0808">Transferase</keyword>
<dbReference type="InterPro" id="IPR054169">
    <property type="entry name" value="GlgB_N"/>
</dbReference>
<reference evidence="12 13" key="1">
    <citation type="submission" date="2024-04" db="EMBL/GenBank/DDBJ databases">
        <title>Novel species of the genus Ideonella isolated from streams.</title>
        <authorList>
            <person name="Lu H."/>
        </authorList>
    </citation>
    <scope>NUCLEOTIDE SEQUENCE [LARGE SCALE GENOMIC DNA]</scope>
    <source>
        <strain evidence="12 13">DXS29W</strain>
    </source>
</reference>
<dbReference type="NCBIfam" id="TIGR01515">
    <property type="entry name" value="branching_enzym"/>
    <property type="match status" value="1"/>
</dbReference>
<dbReference type="Pfam" id="PF00128">
    <property type="entry name" value="Alpha-amylase"/>
    <property type="match status" value="1"/>
</dbReference>
<dbReference type="SUPFAM" id="SSF51445">
    <property type="entry name" value="(Trans)glycosidases"/>
    <property type="match status" value="1"/>
</dbReference>
<comment type="catalytic activity">
    <reaction evidence="1 10">
        <text>Transfers a segment of a (1-&gt;4)-alpha-D-glucan chain to a primary hydroxy group in a similar glucan chain.</text>
        <dbReference type="EC" id="2.4.1.18"/>
    </reaction>
</comment>
<proteinExistence type="inferred from homology"/>
<dbReference type="InterPro" id="IPR044143">
    <property type="entry name" value="GlgB_N_E_set_prok"/>
</dbReference>
<dbReference type="SUPFAM" id="SSF51011">
    <property type="entry name" value="Glycosyl hydrolase domain"/>
    <property type="match status" value="1"/>
</dbReference>
<evidence type="ECO:0000256" key="10">
    <source>
        <dbReference type="HAMAP-Rule" id="MF_00685"/>
    </source>
</evidence>
<comment type="pathway">
    <text evidence="3 10">Glycan biosynthesis; glycogen biosynthesis.</text>
</comment>
<evidence type="ECO:0000259" key="11">
    <source>
        <dbReference type="SMART" id="SM00642"/>
    </source>
</evidence>
<feature type="domain" description="Glycosyl hydrolase family 13 catalytic" evidence="11">
    <location>
        <begin position="248"/>
        <end position="633"/>
    </location>
</feature>
<dbReference type="InterPro" id="IPR037439">
    <property type="entry name" value="Branching_enzy"/>
</dbReference>
<dbReference type="EMBL" id="JBBUTG010000006">
    <property type="protein sequence ID" value="MEK8031587.1"/>
    <property type="molecule type" value="Genomic_DNA"/>
</dbReference>
<dbReference type="PANTHER" id="PTHR43651">
    <property type="entry name" value="1,4-ALPHA-GLUCAN-BRANCHING ENZYME"/>
    <property type="match status" value="1"/>
</dbReference>
<dbReference type="CDD" id="cd11322">
    <property type="entry name" value="AmyAc_Glg_BE"/>
    <property type="match status" value="1"/>
</dbReference>
<organism evidence="12 13">
    <name type="scientific">Ideonella lacteola</name>
    <dbReference type="NCBI Taxonomy" id="2984193"/>
    <lineage>
        <taxon>Bacteria</taxon>
        <taxon>Pseudomonadati</taxon>
        <taxon>Pseudomonadota</taxon>
        <taxon>Betaproteobacteria</taxon>
        <taxon>Burkholderiales</taxon>
        <taxon>Sphaerotilaceae</taxon>
        <taxon>Ideonella</taxon>
    </lineage>
</organism>
<evidence type="ECO:0000313" key="12">
    <source>
        <dbReference type="EMBL" id="MEK8031587.1"/>
    </source>
</evidence>
<accession>A0ABU9BNR6</accession>
<evidence type="ECO:0000313" key="13">
    <source>
        <dbReference type="Proteomes" id="UP001371218"/>
    </source>
</evidence>
<comment type="caution">
    <text evidence="12">The sequence shown here is derived from an EMBL/GenBank/DDBJ whole genome shotgun (WGS) entry which is preliminary data.</text>
</comment>
<evidence type="ECO:0000256" key="2">
    <source>
        <dbReference type="ARBA" id="ARBA00002953"/>
    </source>
</evidence>
<evidence type="ECO:0000256" key="8">
    <source>
        <dbReference type="ARBA" id="ARBA00023056"/>
    </source>
</evidence>
<sequence length="726" mass="81293">MLGDSHVQALLAARHPDPFSVLGLHPEEDGQMWLRVVWPSVAAIDVLDAKTGKKLVGLNHRDPDGFFEAPIPRRKQRFAYRLKLYDPQGLVFGEVADAYAFGPQLPEAELLALKAGRHPRPYTVLGAHAVVQQGVPGVRFAVWAPTAKRVSVVGDFNQWDGRRHPMRYRHEAGVWEIFVPHVIEGDLYKFEVLSRDGRLLPLKADPYARAAQLRPDNASKVAPMPPVRKLPQGRADANRRDAPISIYEVHAPSWRRLGSGPFPSWDDLAEALPAYVADMGFTHVELLPITEHPYDGSWGYQTLGQYAASARFGSPDGLARFVDACHARGLGVLLDWVPAHFPSDGHGLAQFDGTALYEYGDPREGVHRDWNTLIPNFGRYEVREFLVGSALFWTERYAVDGLRVDAVASMLYRDYSRPSGEWVPNVHGGRENLEAIALLQQVNRVLGTEAPGSVTIAEESTAFPKVSAPTDVGGLGFHYKWNMGWMNDTLAYMREDPVHRRWHHDKMTFGLVYAFNENFVLPISHDEVVHGKGSMIAKMPGDDWQRFANLRAYYGFMWGHPGKKLLFMGQEFAQPDEWHHDAHLPWRRLDDPRHAGVQALVRDLNRVYRTQPALHRLDCEAEGFEWIARDEADTSVLAWVRRDGQGHAVIVACNFTPVPREGYRLGVPPGASAWREVLNTDSSHYGGSNVGNRDAALPVENLPAHGRDLSIVMTLPPLATVYLVAV</sequence>
<dbReference type="CDD" id="cd02855">
    <property type="entry name" value="E_set_GBE_prok_N"/>
    <property type="match status" value="1"/>
</dbReference>
<evidence type="ECO:0000256" key="7">
    <source>
        <dbReference type="ARBA" id="ARBA00022679"/>
    </source>
</evidence>
<dbReference type="InterPro" id="IPR014756">
    <property type="entry name" value="Ig_E-set"/>
</dbReference>
<feature type="active site" description="Proton donor" evidence="10">
    <location>
        <position position="458"/>
    </location>
</feature>
<evidence type="ECO:0000256" key="9">
    <source>
        <dbReference type="ARBA" id="ARBA00023277"/>
    </source>
</evidence>
<evidence type="ECO:0000256" key="1">
    <source>
        <dbReference type="ARBA" id="ARBA00000826"/>
    </source>
</evidence>
<dbReference type="SUPFAM" id="SSF81296">
    <property type="entry name" value="E set domains"/>
    <property type="match status" value="2"/>
</dbReference>
<keyword evidence="9 10" id="KW-0119">Carbohydrate metabolism</keyword>
<evidence type="ECO:0000256" key="4">
    <source>
        <dbReference type="ARBA" id="ARBA00009000"/>
    </source>
</evidence>
<dbReference type="InterPro" id="IPR013780">
    <property type="entry name" value="Glyco_hydro_b"/>
</dbReference>
<dbReference type="Pfam" id="PF02806">
    <property type="entry name" value="Alpha-amylase_C"/>
    <property type="match status" value="1"/>
</dbReference>
<dbReference type="GO" id="GO:0003844">
    <property type="term" value="F:1,4-alpha-glucan branching enzyme activity"/>
    <property type="evidence" value="ECO:0007669"/>
    <property type="project" value="UniProtKB-EC"/>
</dbReference>
<dbReference type="Gene3D" id="2.60.40.10">
    <property type="entry name" value="Immunoglobulins"/>
    <property type="match status" value="1"/>
</dbReference>
<protein>
    <recommendedName>
        <fullName evidence="10">1,4-alpha-glucan branching enzyme GlgB</fullName>
        <ecNumber evidence="10">2.4.1.18</ecNumber>
    </recommendedName>
    <alternativeName>
        <fullName evidence="10">1,4-alpha-D-glucan:1,4-alpha-D-glucan 6-glucosyl-transferase</fullName>
    </alternativeName>
    <alternativeName>
        <fullName evidence="10">Alpha-(1-&gt;4)-glucan branching enzyme</fullName>
    </alternativeName>
    <alternativeName>
        <fullName evidence="10">Glycogen branching enzyme</fullName>
        <shortName evidence="10">BE</shortName>
    </alternativeName>
</protein>
<dbReference type="RefSeq" id="WP_341425977.1">
    <property type="nucleotide sequence ID" value="NZ_JBBUTG010000006.1"/>
</dbReference>
<gene>
    <name evidence="10 12" type="primary">glgB</name>
    <name evidence="12" type="ORF">AACH06_12230</name>
</gene>
<dbReference type="PANTHER" id="PTHR43651:SF3">
    <property type="entry name" value="1,4-ALPHA-GLUCAN-BRANCHING ENZYME"/>
    <property type="match status" value="1"/>
</dbReference>
<feature type="active site" description="Nucleophile" evidence="10">
    <location>
        <position position="405"/>
    </location>
</feature>
<dbReference type="HAMAP" id="MF_00685">
    <property type="entry name" value="GlgB"/>
    <property type="match status" value="1"/>
</dbReference>
<dbReference type="InterPro" id="IPR006048">
    <property type="entry name" value="A-amylase/branching_C"/>
</dbReference>
<dbReference type="Gene3D" id="3.20.20.80">
    <property type="entry name" value="Glycosidases"/>
    <property type="match status" value="1"/>
</dbReference>
<dbReference type="Gene3D" id="2.60.40.1180">
    <property type="entry name" value="Golgi alpha-mannosidase II"/>
    <property type="match status" value="1"/>
</dbReference>